<evidence type="ECO:0000256" key="1">
    <source>
        <dbReference type="ARBA" id="ARBA00006745"/>
    </source>
</evidence>
<dbReference type="PANTHER" id="PTHR43794:SF11">
    <property type="entry name" value="AMIDOHYDROLASE-RELATED DOMAIN-CONTAINING PROTEIN"/>
    <property type="match status" value="1"/>
</dbReference>
<dbReference type="Gene3D" id="3.20.20.140">
    <property type="entry name" value="Metal-dependent hydrolases"/>
    <property type="match status" value="1"/>
</dbReference>
<evidence type="ECO:0000256" key="2">
    <source>
        <dbReference type="ARBA" id="ARBA00022801"/>
    </source>
</evidence>
<dbReference type="SUPFAM" id="SSF51338">
    <property type="entry name" value="Composite domain of metallo-dependent hydrolases"/>
    <property type="match status" value="1"/>
</dbReference>
<evidence type="ECO:0000313" key="5">
    <source>
        <dbReference type="Proteomes" id="UP001203338"/>
    </source>
</evidence>
<protein>
    <submittedName>
        <fullName evidence="4">TRZ/ATZ family hydrolase</fullName>
    </submittedName>
</protein>
<dbReference type="InterPro" id="IPR011059">
    <property type="entry name" value="Metal-dep_hydrolase_composite"/>
</dbReference>
<dbReference type="NCBIfam" id="NF006549">
    <property type="entry name" value="PRK09045.1"/>
    <property type="match status" value="1"/>
</dbReference>
<dbReference type="InterPro" id="IPR006680">
    <property type="entry name" value="Amidohydro-rel"/>
</dbReference>
<dbReference type="Proteomes" id="UP001203338">
    <property type="component" value="Unassembled WGS sequence"/>
</dbReference>
<dbReference type="InterPro" id="IPR050287">
    <property type="entry name" value="MTA/SAH_deaminase"/>
</dbReference>
<comment type="caution">
    <text evidence="4">The sequence shown here is derived from an EMBL/GenBank/DDBJ whole genome shotgun (WGS) entry which is preliminary data.</text>
</comment>
<evidence type="ECO:0000313" key="4">
    <source>
        <dbReference type="EMBL" id="MCL6271316.1"/>
    </source>
</evidence>
<proteinExistence type="inferred from homology"/>
<gene>
    <name evidence="4" type="ORF">M3P05_15435</name>
</gene>
<feature type="domain" description="Amidohydrolase-related" evidence="3">
    <location>
        <begin position="73"/>
        <end position="420"/>
    </location>
</feature>
<keyword evidence="2 4" id="KW-0378">Hydrolase</keyword>
<dbReference type="InterPro" id="IPR032466">
    <property type="entry name" value="Metal_Hydrolase"/>
</dbReference>
<keyword evidence="5" id="KW-1185">Reference proteome</keyword>
<dbReference type="CDD" id="cd01298">
    <property type="entry name" value="ATZ_TRZ_like"/>
    <property type="match status" value="1"/>
</dbReference>
<dbReference type="EMBL" id="JAMFLX010000023">
    <property type="protein sequence ID" value="MCL6271316.1"/>
    <property type="molecule type" value="Genomic_DNA"/>
</dbReference>
<name>A0ABT0PK07_9GAMM</name>
<dbReference type="RefSeq" id="WP_249700850.1">
    <property type="nucleotide sequence ID" value="NZ_JAMFLX010000023.1"/>
</dbReference>
<dbReference type="GO" id="GO:0016787">
    <property type="term" value="F:hydrolase activity"/>
    <property type="evidence" value="ECO:0007669"/>
    <property type="project" value="UniProtKB-KW"/>
</dbReference>
<dbReference type="SUPFAM" id="SSF51556">
    <property type="entry name" value="Metallo-dependent hydrolases"/>
    <property type="match status" value="1"/>
</dbReference>
<accession>A0ABT0PK07</accession>
<comment type="similarity">
    <text evidence="1">Belongs to the metallo-dependent hydrolases superfamily. ATZ/TRZ family.</text>
</comment>
<dbReference type="Gene3D" id="2.30.40.10">
    <property type="entry name" value="Urease, subunit C, domain 1"/>
    <property type="match status" value="1"/>
</dbReference>
<reference evidence="4 5" key="1">
    <citation type="submission" date="2022-05" db="EMBL/GenBank/DDBJ databases">
        <authorList>
            <person name="Park J.-S."/>
        </authorList>
    </citation>
    <scope>NUCLEOTIDE SEQUENCE [LARGE SCALE GENOMIC DNA]</scope>
    <source>
        <strain evidence="4 5">2012CJ34-2</strain>
    </source>
</reference>
<dbReference type="Pfam" id="PF01979">
    <property type="entry name" value="Amidohydro_1"/>
    <property type="match status" value="1"/>
</dbReference>
<evidence type="ECO:0000259" key="3">
    <source>
        <dbReference type="Pfam" id="PF01979"/>
    </source>
</evidence>
<organism evidence="4 5">
    <name type="scientific">Parendozoicomonas callyspongiae</name>
    <dbReference type="NCBI Taxonomy" id="2942213"/>
    <lineage>
        <taxon>Bacteria</taxon>
        <taxon>Pseudomonadati</taxon>
        <taxon>Pseudomonadota</taxon>
        <taxon>Gammaproteobacteria</taxon>
        <taxon>Oceanospirillales</taxon>
        <taxon>Endozoicomonadaceae</taxon>
        <taxon>Parendozoicomonas</taxon>
    </lineage>
</organism>
<dbReference type="PANTHER" id="PTHR43794">
    <property type="entry name" value="AMINOHYDROLASE SSNA-RELATED"/>
    <property type="match status" value="1"/>
</dbReference>
<sequence>MTFDTQNPQTASPRHASKLLHARWIIPVDGSRTILENHSMAIQDSRIAAIAPTDQIKVSWTADEEFYLDQHALIPGFINTHGHASMTLLRGIADDLPIMEWLKGHIWPAESEFVSEEFVYDGTRLAMAEMIRGGTTTFSDNYFFPDAAGQAALEGGIRCQLVFPVMDFPTPWSRNADNCIYKGLEVVDRFRNHDSILVGFGPHAPYSVSDEPLKEIITLAEQLDTNVQMHIHESAQEVAEAVEKTGMRPLRRLSELGFLSPRLQCTHMTQLSEAEIQLIAQNGCSVLHCPESNMKLASGFAPVGRLQECGVNVAIGTDGCASNNDLDMLGETRTASFIAKAVAQDATALSAWGALEAATINGAKAMGIAEQTGSLETGKLADISAIAMNELENLPMYNPVSQLIYTASRNQFTHVWCNGRNLMDNRHLTTLDESWIRQRALEWQKRITASRKG</sequence>